<dbReference type="CDD" id="cd16833">
    <property type="entry name" value="YfiH"/>
    <property type="match status" value="1"/>
</dbReference>
<evidence type="ECO:0000256" key="7">
    <source>
        <dbReference type="ARBA" id="ARBA00022801"/>
    </source>
</evidence>
<evidence type="ECO:0000256" key="3">
    <source>
        <dbReference type="ARBA" id="ARBA00003215"/>
    </source>
</evidence>
<keyword evidence="14" id="KW-1185">Reference proteome</keyword>
<keyword evidence="6" id="KW-0479">Metal-binding</keyword>
<evidence type="ECO:0000256" key="11">
    <source>
        <dbReference type="ARBA" id="ARBA00049893"/>
    </source>
</evidence>
<evidence type="ECO:0000256" key="4">
    <source>
        <dbReference type="ARBA" id="ARBA00007353"/>
    </source>
</evidence>
<evidence type="ECO:0000256" key="10">
    <source>
        <dbReference type="ARBA" id="ARBA00048968"/>
    </source>
</evidence>
<proteinExistence type="inferred from homology"/>
<dbReference type="GO" id="GO:0016787">
    <property type="term" value="F:hydrolase activity"/>
    <property type="evidence" value="ECO:0007669"/>
    <property type="project" value="UniProtKB-KW"/>
</dbReference>
<dbReference type="Gene3D" id="3.60.140.10">
    <property type="entry name" value="CNF1/YfiH-like putative cysteine hydrolases"/>
    <property type="match status" value="1"/>
</dbReference>
<dbReference type="EMBL" id="LAYY01000002">
    <property type="protein sequence ID" value="KKK39643.1"/>
    <property type="molecule type" value="Genomic_DNA"/>
</dbReference>
<accession>A0A0M2SZN5</accession>
<dbReference type="InterPro" id="IPR003730">
    <property type="entry name" value="Cu_polyphenol_OxRdtase"/>
</dbReference>
<dbReference type="GO" id="GO:0017061">
    <property type="term" value="F:S-methyl-5-thioadenosine phosphorylase activity"/>
    <property type="evidence" value="ECO:0007669"/>
    <property type="project" value="UniProtKB-EC"/>
</dbReference>
<dbReference type="InterPro" id="IPR038371">
    <property type="entry name" value="Cu_polyphenol_OxRdtase_sf"/>
</dbReference>
<dbReference type="SUPFAM" id="SSF64438">
    <property type="entry name" value="CNF1/YfiH-like putative cysteine hydrolases"/>
    <property type="match status" value="1"/>
</dbReference>
<dbReference type="PATRIC" id="fig|1408103.3.peg.642"/>
<gene>
    <name evidence="13" type="ORF">WQ57_02840</name>
</gene>
<sequence length="273" mass="30439">MEPFIMNHNESFALKSWMDHQPALVAGFSTKTGGVSTGHYAGLNFGFHVGDDEHSVCQNRSILAQKIGFSLDSWVGAEQTHETHIQRVKGGHRGKGADRYDASFRQTDGFYTDEKGVLLTLCFADCVPLYFLDPNTGFIGLAHAGWKGTVGGIGKEMVSNFEQDGSNPEDILAVIGPSICEKCYIVDNRVIAFVEKILEGVEQKPYNQISEGQYSLDLKMLNKQILMDSGLREENIQATDYCTSCDSEYFYSHRRDNGTTGRMIAFLGWKEDY</sequence>
<evidence type="ECO:0000256" key="1">
    <source>
        <dbReference type="ARBA" id="ARBA00000553"/>
    </source>
</evidence>
<name>A0A0M2SZN5_9BACI</name>
<evidence type="ECO:0000256" key="2">
    <source>
        <dbReference type="ARBA" id="ARBA00001947"/>
    </source>
</evidence>
<evidence type="ECO:0000256" key="8">
    <source>
        <dbReference type="ARBA" id="ARBA00022833"/>
    </source>
</evidence>
<reference evidence="13 14" key="1">
    <citation type="submission" date="2015-04" db="EMBL/GenBank/DDBJ databases">
        <title>Taxonomic description and genome sequence of Bacillus campisalis sp. nov., a novel member of the genus Bacillus isolated from solar saltern.</title>
        <authorList>
            <person name="Mathan Kumar R."/>
            <person name="Kaur G."/>
            <person name="Kumar A."/>
            <person name="Singh N.K."/>
            <person name="Kaur N."/>
            <person name="Kumar N."/>
            <person name="Mayilraj S."/>
        </authorList>
    </citation>
    <scope>NUCLEOTIDE SEQUENCE [LARGE SCALE GENOMIC DNA]</scope>
    <source>
        <strain evidence="13 14">SA2-6</strain>
    </source>
</reference>
<evidence type="ECO:0000256" key="5">
    <source>
        <dbReference type="ARBA" id="ARBA00022679"/>
    </source>
</evidence>
<dbReference type="OrthoDB" id="4279at2"/>
<protein>
    <recommendedName>
        <fullName evidence="12">Purine nucleoside phosphorylase</fullName>
    </recommendedName>
</protein>
<comment type="cofactor">
    <cofactor evidence="2">
        <name>Zn(2+)</name>
        <dbReference type="ChEBI" id="CHEBI:29105"/>
    </cofactor>
</comment>
<comment type="function">
    <text evidence="3">Purine nucleoside enzyme that catalyzes the phosphorolysis of adenosine and inosine nucleosides, yielding D-ribose 1-phosphate and the respective free bases, adenine and hypoxanthine. Also catalyzes the phosphorolysis of S-methyl-5'-thioadenosine into adenine and S-methyl-5-thio-alpha-D-ribose 1-phosphate. Also has adenosine deaminase activity.</text>
</comment>
<evidence type="ECO:0000256" key="12">
    <source>
        <dbReference type="RuleBase" id="RU361274"/>
    </source>
</evidence>
<keyword evidence="8" id="KW-0862">Zinc</keyword>
<comment type="catalytic activity">
    <reaction evidence="9">
        <text>adenosine + H2O + H(+) = inosine + NH4(+)</text>
        <dbReference type="Rhea" id="RHEA:24408"/>
        <dbReference type="ChEBI" id="CHEBI:15377"/>
        <dbReference type="ChEBI" id="CHEBI:15378"/>
        <dbReference type="ChEBI" id="CHEBI:16335"/>
        <dbReference type="ChEBI" id="CHEBI:17596"/>
        <dbReference type="ChEBI" id="CHEBI:28938"/>
        <dbReference type="EC" id="3.5.4.4"/>
    </reaction>
    <physiologicalReaction direction="left-to-right" evidence="9">
        <dbReference type="Rhea" id="RHEA:24409"/>
    </physiologicalReaction>
</comment>
<organism evidence="13 14">
    <name type="scientific">Mesobacillus campisalis</name>
    <dbReference type="NCBI Taxonomy" id="1408103"/>
    <lineage>
        <taxon>Bacteria</taxon>
        <taxon>Bacillati</taxon>
        <taxon>Bacillota</taxon>
        <taxon>Bacilli</taxon>
        <taxon>Bacillales</taxon>
        <taxon>Bacillaceae</taxon>
        <taxon>Mesobacillus</taxon>
    </lineage>
</organism>
<keyword evidence="5" id="KW-0808">Transferase</keyword>
<dbReference type="NCBIfam" id="TIGR00726">
    <property type="entry name" value="peptidoglycan editing factor PgeF"/>
    <property type="match status" value="1"/>
</dbReference>
<comment type="caution">
    <text evidence="13">The sequence shown here is derived from an EMBL/GenBank/DDBJ whole genome shotgun (WGS) entry which is preliminary data.</text>
</comment>
<dbReference type="RefSeq" id="WP_046522215.1">
    <property type="nucleotide sequence ID" value="NZ_LAYY01000002.1"/>
</dbReference>
<dbReference type="PANTHER" id="PTHR30616">
    <property type="entry name" value="UNCHARACTERIZED PROTEIN YFIH"/>
    <property type="match status" value="1"/>
</dbReference>
<comment type="catalytic activity">
    <reaction evidence="10">
        <text>adenosine + phosphate = alpha-D-ribose 1-phosphate + adenine</text>
        <dbReference type="Rhea" id="RHEA:27642"/>
        <dbReference type="ChEBI" id="CHEBI:16335"/>
        <dbReference type="ChEBI" id="CHEBI:16708"/>
        <dbReference type="ChEBI" id="CHEBI:43474"/>
        <dbReference type="ChEBI" id="CHEBI:57720"/>
        <dbReference type="EC" id="2.4.2.1"/>
    </reaction>
    <physiologicalReaction direction="left-to-right" evidence="10">
        <dbReference type="Rhea" id="RHEA:27643"/>
    </physiologicalReaction>
</comment>
<evidence type="ECO:0000313" key="13">
    <source>
        <dbReference type="EMBL" id="KKK39643.1"/>
    </source>
</evidence>
<evidence type="ECO:0000256" key="9">
    <source>
        <dbReference type="ARBA" id="ARBA00047989"/>
    </source>
</evidence>
<dbReference type="PANTHER" id="PTHR30616:SF2">
    <property type="entry name" value="PURINE NUCLEOSIDE PHOSPHORYLASE LACC1"/>
    <property type="match status" value="1"/>
</dbReference>
<comment type="catalytic activity">
    <reaction evidence="11">
        <text>S-methyl-5'-thioadenosine + phosphate = 5-(methylsulfanyl)-alpha-D-ribose 1-phosphate + adenine</text>
        <dbReference type="Rhea" id="RHEA:11852"/>
        <dbReference type="ChEBI" id="CHEBI:16708"/>
        <dbReference type="ChEBI" id="CHEBI:17509"/>
        <dbReference type="ChEBI" id="CHEBI:43474"/>
        <dbReference type="ChEBI" id="CHEBI:58533"/>
        <dbReference type="EC" id="2.4.2.28"/>
    </reaction>
    <physiologicalReaction direction="left-to-right" evidence="11">
        <dbReference type="Rhea" id="RHEA:11853"/>
    </physiologicalReaction>
</comment>
<comment type="similarity">
    <text evidence="4 12">Belongs to the purine nucleoside phosphorylase YfiH/LACC1 family.</text>
</comment>
<dbReference type="GO" id="GO:0005507">
    <property type="term" value="F:copper ion binding"/>
    <property type="evidence" value="ECO:0007669"/>
    <property type="project" value="TreeGrafter"/>
</dbReference>
<keyword evidence="7" id="KW-0378">Hydrolase</keyword>
<dbReference type="AlphaFoldDB" id="A0A0M2SZN5"/>
<dbReference type="InterPro" id="IPR011324">
    <property type="entry name" value="Cytotoxic_necrot_fac-like_cat"/>
</dbReference>
<dbReference type="Proteomes" id="UP000034166">
    <property type="component" value="Unassembled WGS sequence"/>
</dbReference>
<evidence type="ECO:0000256" key="6">
    <source>
        <dbReference type="ARBA" id="ARBA00022723"/>
    </source>
</evidence>
<evidence type="ECO:0000313" key="14">
    <source>
        <dbReference type="Proteomes" id="UP000034166"/>
    </source>
</evidence>
<dbReference type="Pfam" id="PF02578">
    <property type="entry name" value="Cu-oxidase_4"/>
    <property type="match status" value="1"/>
</dbReference>
<comment type="catalytic activity">
    <reaction evidence="1">
        <text>inosine + phosphate = alpha-D-ribose 1-phosphate + hypoxanthine</text>
        <dbReference type="Rhea" id="RHEA:27646"/>
        <dbReference type="ChEBI" id="CHEBI:17368"/>
        <dbReference type="ChEBI" id="CHEBI:17596"/>
        <dbReference type="ChEBI" id="CHEBI:43474"/>
        <dbReference type="ChEBI" id="CHEBI:57720"/>
        <dbReference type="EC" id="2.4.2.1"/>
    </reaction>
    <physiologicalReaction direction="left-to-right" evidence="1">
        <dbReference type="Rhea" id="RHEA:27647"/>
    </physiologicalReaction>
</comment>